<dbReference type="EMBL" id="CM004478">
    <property type="protein sequence ID" value="OCT72081.1"/>
    <property type="molecule type" value="Genomic_DNA"/>
</dbReference>
<dbReference type="GO" id="GO:0003690">
    <property type="term" value="F:double-stranded DNA binding"/>
    <property type="evidence" value="ECO:0007669"/>
    <property type="project" value="InterPro"/>
</dbReference>
<dbReference type="GO" id="GO:0003723">
    <property type="term" value="F:RNA binding"/>
    <property type="evidence" value="ECO:0007669"/>
    <property type="project" value="InterPro"/>
</dbReference>
<dbReference type="GO" id="GO:0002218">
    <property type="term" value="P:activation of innate immune response"/>
    <property type="evidence" value="ECO:0007669"/>
    <property type="project" value="InterPro"/>
</dbReference>
<evidence type="ECO:0000313" key="3">
    <source>
        <dbReference type="EMBL" id="OCT72081.1"/>
    </source>
</evidence>
<feature type="region of interest" description="Disordered" evidence="1">
    <location>
        <begin position="1"/>
        <end position="22"/>
    </location>
</feature>
<gene>
    <name evidence="3" type="ORF">XELAEV_18035055mg</name>
</gene>
<proteinExistence type="predicted"/>
<reference evidence="4" key="1">
    <citation type="journal article" date="2016" name="Nature">
        <title>Genome evolution in the allotetraploid frog Xenopus laevis.</title>
        <authorList>
            <person name="Session A.M."/>
            <person name="Uno Y."/>
            <person name="Kwon T."/>
            <person name="Chapman J.A."/>
            <person name="Toyoda A."/>
            <person name="Takahashi S."/>
            <person name="Fukui A."/>
            <person name="Hikosaka A."/>
            <person name="Suzuki A."/>
            <person name="Kondo M."/>
            <person name="van Heeringen S.J."/>
            <person name="Quigley I."/>
            <person name="Heinz S."/>
            <person name="Ogino H."/>
            <person name="Ochi H."/>
            <person name="Hellsten U."/>
            <person name="Lyons J.B."/>
            <person name="Simakov O."/>
            <person name="Putnam N."/>
            <person name="Stites J."/>
            <person name="Kuroki Y."/>
            <person name="Tanaka T."/>
            <person name="Michiue T."/>
            <person name="Watanabe M."/>
            <person name="Bogdanovic O."/>
            <person name="Lister R."/>
            <person name="Georgiou G."/>
            <person name="Paranjpe S.S."/>
            <person name="van Kruijsbergen I."/>
            <person name="Shu S."/>
            <person name="Carlson J."/>
            <person name="Kinoshita T."/>
            <person name="Ohta Y."/>
            <person name="Mawaribuchi S."/>
            <person name="Jenkins J."/>
            <person name="Grimwood J."/>
            <person name="Schmutz J."/>
            <person name="Mitros T."/>
            <person name="Mozaffari S.V."/>
            <person name="Suzuki Y."/>
            <person name="Haramoto Y."/>
            <person name="Yamamoto T.S."/>
            <person name="Takagi C."/>
            <person name="Heald R."/>
            <person name="Miller K."/>
            <person name="Haudenschild C."/>
            <person name="Kitzman J."/>
            <person name="Nakayama T."/>
            <person name="Izutsu Y."/>
            <person name="Robert J."/>
            <person name="Fortriede J."/>
            <person name="Burns K."/>
            <person name="Lotay V."/>
            <person name="Karimi K."/>
            <person name="Yasuoka Y."/>
            <person name="Dichmann D.S."/>
            <person name="Flajnik M.F."/>
            <person name="Houston D.W."/>
            <person name="Shendure J."/>
            <person name="DuPasquier L."/>
            <person name="Vize P.D."/>
            <person name="Zorn A.M."/>
            <person name="Ito M."/>
            <person name="Marcotte E.M."/>
            <person name="Wallingford J.B."/>
            <person name="Ito Y."/>
            <person name="Asashima M."/>
            <person name="Ueno N."/>
            <person name="Matsuda Y."/>
            <person name="Veenstra G.J."/>
            <person name="Fujiyama A."/>
            <person name="Harland R.M."/>
            <person name="Taira M."/>
            <person name="Rokhsar D.S."/>
        </authorList>
    </citation>
    <scope>NUCLEOTIDE SEQUENCE [LARGE SCALE GENOMIC DNA]</scope>
    <source>
        <strain evidence="4">J</strain>
    </source>
</reference>
<dbReference type="Proteomes" id="UP000694892">
    <property type="component" value="Chromosome 7L"/>
</dbReference>
<evidence type="ECO:0000259" key="2">
    <source>
        <dbReference type="SMART" id="SM00343"/>
    </source>
</evidence>
<name>A0A974CG23_XENLA</name>
<protein>
    <recommendedName>
        <fullName evidence="2">CCHC-type domain-containing protein</fullName>
    </recommendedName>
</protein>
<accession>A0A974CG23</accession>
<feature type="domain" description="CCHC-type" evidence="2">
    <location>
        <begin position="443"/>
        <end position="459"/>
    </location>
</feature>
<dbReference type="GO" id="GO:0008270">
    <property type="term" value="F:zinc ion binding"/>
    <property type="evidence" value="ECO:0007669"/>
    <property type="project" value="InterPro"/>
</dbReference>
<feature type="region of interest" description="Disordered" evidence="1">
    <location>
        <begin position="311"/>
        <end position="339"/>
    </location>
</feature>
<organism evidence="3 4">
    <name type="scientific">Xenopus laevis</name>
    <name type="common">African clawed frog</name>
    <dbReference type="NCBI Taxonomy" id="8355"/>
    <lineage>
        <taxon>Eukaryota</taxon>
        <taxon>Metazoa</taxon>
        <taxon>Chordata</taxon>
        <taxon>Craniata</taxon>
        <taxon>Vertebrata</taxon>
        <taxon>Euteleostomi</taxon>
        <taxon>Amphibia</taxon>
        <taxon>Batrachia</taxon>
        <taxon>Anura</taxon>
        <taxon>Pipoidea</taxon>
        <taxon>Pipidae</taxon>
        <taxon>Xenopodinae</taxon>
        <taxon>Xenopus</taxon>
        <taxon>Xenopus</taxon>
    </lineage>
</organism>
<dbReference type="InterPro" id="IPR042509">
    <property type="entry name" value="ZCCHC3"/>
</dbReference>
<feature type="compositionally biased region" description="Basic and acidic residues" evidence="1">
    <location>
        <begin position="652"/>
        <end position="661"/>
    </location>
</feature>
<dbReference type="SMART" id="SM00343">
    <property type="entry name" value="ZnF_C2HC"/>
    <property type="match status" value="2"/>
</dbReference>
<dbReference type="PANTHER" id="PTHR22639:SF8">
    <property type="match status" value="1"/>
</dbReference>
<feature type="region of interest" description="Disordered" evidence="1">
    <location>
        <begin position="623"/>
        <end position="661"/>
    </location>
</feature>
<dbReference type="PANTHER" id="PTHR22639">
    <property type="entry name" value="GAG-RELATED PROTEIN"/>
    <property type="match status" value="1"/>
</dbReference>
<feature type="domain" description="CCHC-type" evidence="2">
    <location>
        <begin position="425"/>
        <end position="441"/>
    </location>
</feature>
<evidence type="ECO:0000313" key="4">
    <source>
        <dbReference type="Proteomes" id="UP000694892"/>
    </source>
</evidence>
<dbReference type="InterPro" id="IPR036875">
    <property type="entry name" value="Znf_CCHC_sf"/>
</dbReference>
<dbReference type="Gene3D" id="4.10.60.10">
    <property type="entry name" value="Zinc finger, CCHC-type"/>
    <property type="match status" value="1"/>
</dbReference>
<dbReference type="SUPFAM" id="SSF57756">
    <property type="entry name" value="Retrovirus zinc finger-like domains"/>
    <property type="match status" value="1"/>
</dbReference>
<dbReference type="InterPro" id="IPR001878">
    <property type="entry name" value="Znf_CCHC"/>
</dbReference>
<evidence type="ECO:0000256" key="1">
    <source>
        <dbReference type="SAM" id="MobiDB-lite"/>
    </source>
</evidence>
<sequence>MQSSVADCGGGMAVTKTSPERHQAPHVLVKKTASSVGVQVVSGAGVESGEAVGANSSGDIAAPSVEMYKSLTGNSHLGTPTSEENYCSNVYEQPQAEILFKGQYAVSNHNQDQAPATNELVKLIKLADEQELQIAKSISYYSTAAVENEDFYLAKANIINEELRTLEKQILQNYKKIGVLSEVYTNRRRFEDSRQALKQLAKYRSMRQIASASFTSDSDKETRRIGHLRPKKTVVAQIHAPNFIFSLDEANNIEDKMEKIVQSAPMSLALGHGKLSEQELTAAGGVGESGKVGVEAGADCVNASDVMERGGGDISESVAKSTGRRNVHPPPPPNSWTRPLNRLSRVRASIKFSDTEFDIVFKTSQALEFFWQDYDSFKHSGLWERFRVFPITKPETKKHLPNSVFIGSKSVVFFFIQASASAVVRCSLCSDVGHTRKDCNDVKCNLCKSYGHSHRACPEALHNIMGLCLQLEEEIAKDMLEEIRDEMDYFQSASQPSSKMGNFKPADKAVTPVIFKSPSPQDWTVIKNKVLSGKQSPPKYIPSMQINLENKFDPLAGKKSWADVMEEQDELERIDMEDKQSVKQCSGQADTCVGTNSGAKGDSDCKVEEEVVLGKIVSAEFREGDKALSDDTNETISLGDDDPIPFGTQLKRFGDKDDSQD</sequence>
<dbReference type="AlphaFoldDB" id="A0A974CG23"/>